<evidence type="ECO:0000259" key="3">
    <source>
        <dbReference type="Pfam" id="PF01478"/>
    </source>
</evidence>
<keyword evidence="2" id="KW-1133">Transmembrane helix</keyword>
<dbReference type="OrthoDB" id="5508079at2"/>
<dbReference type="PANTHER" id="PTHR30487:SF0">
    <property type="entry name" value="PREPILIN LEADER PEPTIDASE_N-METHYLTRANSFERASE-RELATED"/>
    <property type="match status" value="1"/>
</dbReference>
<dbReference type="Proteomes" id="UP000199315">
    <property type="component" value="Unassembled WGS sequence"/>
</dbReference>
<dbReference type="InterPro" id="IPR050882">
    <property type="entry name" value="Prepilin_peptidase/N-MTase"/>
</dbReference>
<feature type="transmembrane region" description="Helical" evidence="2">
    <location>
        <begin position="166"/>
        <end position="185"/>
    </location>
</feature>
<evidence type="ECO:0000256" key="2">
    <source>
        <dbReference type="SAM" id="Phobius"/>
    </source>
</evidence>
<dbReference type="STRING" id="1619234.SAMN05421730_10163"/>
<accession>A0A1D3TV92</accession>
<comment type="similarity">
    <text evidence="1">Belongs to the peptidase A24 family.</text>
</comment>
<dbReference type="GO" id="GO:0006465">
    <property type="term" value="P:signal peptide processing"/>
    <property type="evidence" value="ECO:0007669"/>
    <property type="project" value="TreeGrafter"/>
</dbReference>
<dbReference type="PANTHER" id="PTHR30487">
    <property type="entry name" value="TYPE 4 PREPILIN-LIKE PROTEINS LEADER PEPTIDE-PROCESSING ENZYME"/>
    <property type="match status" value="1"/>
</dbReference>
<feature type="domain" description="Prepilin type IV endopeptidase peptidase" evidence="3">
    <location>
        <begin position="9"/>
        <end position="111"/>
    </location>
</feature>
<feature type="transmembrane region" description="Helical" evidence="2">
    <location>
        <begin position="123"/>
        <end position="140"/>
    </location>
</feature>
<reference evidence="4 5" key="1">
    <citation type="submission" date="2016-09" db="EMBL/GenBank/DDBJ databases">
        <authorList>
            <person name="Capua I."/>
            <person name="De Benedictis P."/>
            <person name="Joannis T."/>
            <person name="Lombin L.H."/>
            <person name="Cattoli G."/>
        </authorList>
    </citation>
    <scope>NUCLEOTIDE SEQUENCE [LARGE SCALE GENOMIC DNA]</scope>
    <source>
        <strain evidence="4 5">GluBS11</strain>
    </source>
</reference>
<evidence type="ECO:0000256" key="1">
    <source>
        <dbReference type="ARBA" id="ARBA00005801"/>
    </source>
</evidence>
<dbReference type="AlphaFoldDB" id="A0A1D3TV92"/>
<evidence type="ECO:0000313" key="5">
    <source>
        <dbReference type="Proteomes" id="UP000199315"/>
    </source>
</evidence>
<sequence>MQIDMNRYVLITTLLLAAYLDIKDRKIPNVLTFPVILWGLVSSTIISGFNGFQFSLFGFLFGMAAFFIPFALGLIGGGDVKLMGAVGAIMGWEFTLSALLYTAMAGGVVALLVLIWNKKFFKVILNCFCLAFNPLLGWFYKKTLNRSVLKVQTYTETVKAERKKMYIPYGVAIAIGTFLVLSGAVNRII</sequence>
<keyword evidence="2" id="KW-0472">Membrane</keyword>
<feature type="transmembrane region" description="Helical" evidence="2">
    <location>
        <begin position="56"/>
        <end position="78"/>
    </location>
</feature>
<keyword evidence="5" id="KW-1185">Reference proteome</keyword>
<dbReference type="Gene3D" id="1.20.120.1220">
    <property type="match status" value="1"/>
</dbReference>
<gene>
    <name evidence="4" type="ORF">SAMN05421730_10163</name>
</gene>
<dbReference type="GO" id="GO:0005886">
    <property type="term" value="C:plasma membrane"/>
    <property type="evidence" value="ECO:0007669"/>
    <property type="project" value="TreeGrafter"/>
</dbReference>
<organism evidence="4 5">
    <name type="scientific">Anaerobium acetethylicum</name>
    <dbReference type="NCBI Taxonomy" id="1619234"/>
    <lineage>
        <taxon>Bacteria</taxon>
        <taxon>Bacillati</taxon>
        <taxon>Bacillota</taxon>
        <taxon>Clostridia</taxon>
        <taxon>Lachnospirales</taxon>
        <taxon>Lachnospiraceae</taxon>
        <taxon>Anaerobium</taxon>
    </lineage>
</organism>
<proteinExistence type="inferred from homology"/>
<keyword evidence="2" id="KW-0812">Transmembrane</keyword>
<dbReference type="RefSeq" id="WP_091234753.1">
    <property type="nucleotide sequence ID" value="NZ_FMKA01000016.1"/>
</dbReference>
<dbReference type="Pfam" id="PF01478">
    <property type="entry name" value="Peptidase_A24"/>
    <property type="match status" value="1"/>
</dbReference>
<feature type="transmembrane region" description="Helical" evidence="2">
    <location>
        <begin position="98"/>
        <end position="116"/>
    </location>
</feature>
<protein>
    <submittedName>
        <fullName evidence="4">Prepilin peptidase CpaA</fullName>
    </submittedName>
</protein>
<dbReference type="InterPro" id="IPR000045">
    <property type="entry name" value="Prepilin_IV_endopep_pep"/>
</dbReference>
<dbReference type="EMBL" id="FMKA01000016">
    <property type="protein sequence ID" value="SCP98029.1"/>
    <property type="molecule type" value="Genomic_DNA"/>
</dbReference>
<feature type="transmembrane region" description="Helical" evidence="2">
    <location>
        <begin position="30"/>
        <end position="49"/>
    </location>
</feature>
<dbReference type="GO" id="GO:0004190">
    <property type="term" value="F:aspartic-type endopeptidase activity"/>
    <property type="evidence" value="ECO:0007669"/>
    <property type="project" value="InterPro"/>
</dbReference>
<evidence type="ECO:0000313" key="4">
    <source>
        <dbReference type="EMBL" id="SCP98029.1"/>
    </source>
</evidence>
<name>A0A1D3TV92_9FIRM</name>